<dbReference type="GO" id="GO:0008168">
    <property type="term" value="F:methyltransferase activity"/>
    <property type="evidence" value="ECO:0007669"/>
    <property type="project" value="UniProtKB-KW"/>
</dbReference>
<proteinExistence type="predicted"/>
<gene>
    <name evidence="6" type="ORF">H1164_10340</name>
</gene>
<evidence type="ECO:0000256" key="5">
    <source>
        <dbReference type="SAM" id="Phobius"/>
    </source>
</evidence>
<dbReference type="AlphaFoldDB" id="A0A7W1XB07"/>
<sequence length="188" mass="21651">MNFVHLNLICWGIFILAWIGGAIYNHYHAPAVQQRRLQFDWMILLLFWGVIQYIAVRYPGALAFHLLWLQVVGAVLLAGSTLFTLWARWKLGKMWASVAVVKEAHRLCTEGPYRITRHPIYTGIIGMVLGSALSTGAGVLFLGFLGILILFLIRIRIEERLMVQTFGEQYLEYKKRVPRLIPGLKWRK</sequence>
<dbReference type="EMBL" id="JACEIP010000014">
    <property type="protein sequence ID" value="MBA4543294.1"/>
    <property type="molecule type" value="Genomic_DNA"/>
</dbReference>
<evidence type="ECO:0000256" key="4">
    <source>
        <dbReference type="ARBA" id="ARBA00023136"/>
    </source>
</evidence>
<dbReference type="Proteomes" id="UP000530514">
    <property type="component" value="Unassembled WGS sequence"/>
</dbReference>
<organism evidence="6 7">
    <name type="scientific">Thermoactinomyces daqus</name>
    <dbReference type="NCBI Taxonomy" id="1329516"/>
    <lineage>
        <taxon>Bacteria</taxon>
        <taxon>Bacillati</taxon>
        <taxon>Bacillota</taxon>
        <taxon>Bacilli</taxon>
        <taxon>Bacillales</taxon>
        <taxon>Thermoactinomycetaceae</taxon>
        <taxon>Thermoactinomyces</taxon>
    </lineage>
</organism>
<dbReference type="Pfam" id="PF04191">
    <property type="entry name" value="PEMT"/>
    <property type="match status" value="1"/>
</dbReference>
<dbReference type="Gene3D" id="1.20.120.1630">
    <property type="match status" value="1"/>
</dbReference>
<feature type="transmembrane region" description="Helical" evidence="5">
    <location>
        <begin position="62"/>
        <end position="87"/>
    </location>
</feature>
<comment type="subcellular location">
    <subcellularLocation>
        <location evidence="1">Endomembrane system</location>
        <topology evidence="1">Multi-pass membrane protein</topology>
    </subcellularLocation>
</comment>
<evidence type="ECO:0000313" key="6">
    <source>
        <dbReference type="EMBL" id="MBA4543294.1"/>
    </source>
</evidence>
<keyword evidence="6" id="KW-0808">Transferase</keyword>
<name>A0A7W1XB07_9BACL</name>
<keyword evidence="6" id="KW-0489">Methyltransferase</keyword>
<dbReference type="PANTHER" id="PTHR43847:SF1">
    <property type="entry name" value="BLL3993 PROTEIN"/>
    <property type="match status" value="1"/>
</dbReference>
<dbReference type="GO" id="GO:0032259">
    <property type="term" value="P:methylation"/>
    <property type="evidence" value="ECO:0007669"/>
    <property type="project" value="UniProtKB-KW"/>
</dbReference>
<evidence type="ECO:0000256" key="2">
    <source>
        <dbReference type="ARBA" id="ARBA00022692"/>
    </source>
</evidence>
<feature type="transmembrane region" description="Helical" evidence="5">
    <location>
        <begin position="124"/>
        <end position="153"/>
    </location>
</feature>
<reference evidence="6 7" key="1">
    <citation type="submission" date="2020-07" db="EMBL/GenBank/DDBJ databases">
        <authorList>
            <person name="Feng H."/>
        </authorList>
    </citation>
    <scope>NUCLEOTIDE SEQUENCE [LARGE SCALE GENOMIC DNA]</scope>
    <source>
        <strain evidence="7">s-11</strain>
    </source>
</reference>
<comment type="caution">
    <text evidence="6">The sequence shown here is derived from an EMBL/GenBank/DDBJ whole genome shotgun (WGS) entry which is preliminary data.</text>
</comment>
<keyword evidence="2 5" id="KW-0812">Transmembrane</keyword>
<feature type="transmembrane region" description="Helical" evidence="5">
    <location>
        <begin position="39"/>
        <end position="56"/>
    </location>
</feature>
<feature type="transmembrane region" description="Helical" evidence="5">
    <location>
        <begin position="6"/>
        <end position="27"/>
    </location>
</feature>
<keyword evidence="7" id="KW-1185">Reference proteome</keyword>
<keyword evidence="3 5" id="KW-1133">Transmembrane helix</keyword>
<evidence type="ECO:0000256" key="3">
    <source>
        <dbReference type="ARBA" id="ARBA00022989"/>
    </source>
</evidence>
<dbReference type="PANTHER" id="PTHR43847">
    <property type="entry name" value="BLL3993 PROTEIN"/>
    <property type="match status" value="1"/>
</dbReference>
<accession>A0A7W1XB07</accession>
<keyword evidence="4 5" id="KW-0472">Membrane</keyword>
<dbReference type="GO" id="GO:0012505">
    <property type="term" value="C:endomembrane system"/>
    <property type="evidence" value="ECO:0007669"/>
    <property type="project" value="UniProtKB-SubCell"/>
</dbReference>
<dbReference type="RefSeq" id="WP_052154014.1">
    <property type="nucleotide sequence ID" value="NZ_JACEIP010000014.1"/>
</dbReference>
<evidence type="ECO:0000256" key="1">
    <source>
        <dbReference type="ARBA" id="ARBA00004127"/>
    </source>
</evidence>
<dbReference type="InterPro" id="IPR052527">
    <property type="entry name" value="Metal_cation-efflux_comp"/>
</dbReference>
<protein>
    <submittedName>
        <fullName evidence="6">Isoprenylcysteine carboxylmethyltransferase family protein</fullName>
    </submittedName>
</protein>
<dbReference type="InterPro" id="IPR007318">
    <property type="entry name" value="Phopholipid_MeTrfase"/>
</dbReference>
<dbReference type="OrthoDB" id="5471300at2"/>
<evidence type="ECO:0000313" key="7">
    <source>
        <dbReference type="Proteomes" id="UP000530514"/>
    </source>
</evidence>